<accession>A0AAV4MV42</accession>
<protein>
    <submittedName>
        <fullName evidence="1">Uncharacterized protein</fullName>
    </submittedName>
</protein>
<proteinExistence type="predicted"/>
<keyword evidence="2" id="KW-1185">Reference proteome</keyword>
<evidence type="ECO:0000313" key="2">
    <source>
        <dbReference type="Proteomes" id="UP001054945"/>
    </source>
</evidence>
<comment type="caution">
    <text evidence="1">The sequence shown here is derived from an EMBL/GenBank/DDBJ whole genome shotgun (WGS) entry which is preliminary data.</text>
</comment>
<dbReference type="AlphaFoldDB" id="A0AAV4MV42"/>
<gene>
    <name evidence="1" type="ORF">CEXT_455721</name>
</gene>
<dbReference type="EMBL" id="BPLR01020202">
    <property type="protein sequence ID" value="GIX75840.1"/>
    <property type="molecule type" value="Genomic_DNA"/>
</dbReference>
<organism evidence="1 2">
    <name type="scientific">Caerostris extrusa</name>
    <name type="common">Bark spider</name>
    <name type="synonym">Caerostris bankana</name>
    <dbReference type="NCBI Taxonomy" id="172846"/>
    <lineage>
        <taxon>Eukaryota</taxon>
        <taxon>Metazoa</taxon>
        <taxon>Ecdysozoa</taxon>
        <taxon>Arthropoda</taxon>
        <taxon>Chelicerata</taxon>
        <taxon>Arachnida</taxon>
        <taxon>Araneae</taxon>
        <taxon>Araneomorphae</taxon>
        <taxon>Entelegynae</taxon>
        <taxon>Araneoidea</taxon>
        <taxon>Araneidae</taxon>
        <taxon>Caerostris</taxon>
    </lineage>
</organism>
<evidence type="ECO:0000313" key="1">
    <source>
        <dbReference type="EMBL" id="GIX75840.1"/>
    </source>
</evidence>
<name>A0AAV4MV42_CAEEX</name>
<reference evidence="1 2" key="1">
    <citation type="submission" date="2021-06" db="EMBL/GenBank/DDBJ databases">
        <title>Caerostris extrusa draft genome.</title>
        <authorList>
            <person name="Kono N."/>
            <person name="Arakawa K."/>
        </authorList>
    </citation>
    <scope>NUCLEOTIDE SEQUENCE [LARGE SCALE GENOMIC DNA]</scope>
</reference>
<sequence length="414" mass="47561">MSNLLLTTNLETPREPLIQNLLLTQERIRDYRYSDMEEKPQKVLPTPVVLTKEERLLQFEKKSRRMTKEKPSPVSLHNQKKLSMKHTVSLETPDHPVLLHNQRKLQQKRPFLLPLPEYQTLLPTSNTLNAVPLPRVESNAPICSTYVPKNDQRKALCKQQHFSSSTENALSSTSSFYPFNQNSEKDSYSDIENEFCLYKQKYYNQEKLPQNRQFHYIIKKKLSRKHTVSLETPDHPVLLHNQRKLQQKRPFLLPLPEYQTLLPTSNTLNAVPLPRVEKYKTLLPTSDTLNAVPLPRVESNTPIYSPCQLQETLPPQVPDRPLSTPVPSLSPPVISIRHDNLLAPSPTDITYQNNLLSQPPTNSIVNSPSTIRPLFSQFIPGQNSYAGSQNGGLPSQQHFYASCFKNRLVHVLWC</sequence>
<dbReference type="Proteomes" id="UP001054945">
    <property type="component" value="Unassembled WGS sequence"/>
</dbReference>